<protein>
    <recommendedName>
        <fullName evidence="3">Phage head morphogenesis domain-containing protein</fullName>
    </recommendedName>
</protein>
<proteinExistence type="predicted"/>
<accession>E3PRZ6</accession>
<dbReference type="KEGG" id="cst:CLOST_1530"/>
<dbReference type="GeneID" id="35557286"/>
<sequence>MNFFRKKKKETSTRSVTVQTRTTFSHPFQILDSYVPKNAEYELYRIMREAVPVIDTAINRLTRLIGEFDIDSTDEQGKALIEEFLKDVKVGAFEKGIYAFINNYFDQLLENGSSVGEIVLDKFKEDIYALQVVDIDTIELKQMNNRLDYLICQKQEMELEPVELPYQNLMLYTPLSPEKDSPYGVSLLRSMPFVTGILLTVFNSTKLNWERFGNLMFSVTCDLPKDLDDSKVVEEMHSLLKTEWNKVMDLKSKGKAADIVGVGNLKVSVIGADAPVLESEIPVRQLLEQIIAKTGLPPFLLGISWSSTERMSQQQADFLTSEIEHYRTTITPVINKVIDTWLTVKGLNISYEINWQDVNLQDMVEIARADLMKEQAKEKKINNLLTLRDQNIINQNDVANELGYDNAVGEPPAPVEIDPLSLTYSKKKEIRHYEGCECTTKDLLSDPNPDPEAYQIELKWSKDFSDILEETEKKIVDIVKNSEKNYKKHKVFEELEKVEAIISVSGIKLDGAYKKNLKKAWNYGCRRANKTANEEITQEDRDLEEIEIPKSSYHANDYEHPYIQMIRYEGLQRVEERKEIIRENIREILIEGASEGKNPMDIARLIHNELGGKRWDWERLARSECSIALDKADFAEYSTMNIPYEQWSAAPDACAPICKPLDKKWYKLGEGPEVVYDTHPNCRCRKKPRSLRQYLKENG</sequence>
<dbReference type="BioCyc" id="CSTI499177:GJE9-1582-MONOMER"/>
<dbReference type="AlphaFoldDB" id="E3PRZ6"/>
<evidence type="ECO:0008006" key="3">
    <source>
        <dbReference type="Google" id="ProtNLM"/>
    </source>
</evidence>
<dbReference type="EMBL" id="FP565809">
    <property type="protein sequence ID" value="CBH21650.1"/>
    <property type="molecule type" value="Genomic_DNA"/>
</dbReference>
<dbReference type="Proteomes" id="UP000007041">
    <property type="component" value="Chromosome"/>
</dbReference>
<name>E3PRZ6_ACESD</name>
<dbReference type="RefSeq" id="WP_013361743.1">
    <property type="nucleotide sequence ID" value="NC_014614.1"/>
</dbReference>
<keyword evidence="2" id="KW-1185">Reference proteome</keyword>
<organism evidence="1 2">
    <name type="scientific">Acetoanaerobium sticklandii (strain ATCC 12662 / DSM 519 / JCM 1433 / CCUG 9281 / NCIMB 10654 / HF)</name>
    <name type="common">Clostridium sticklandii</name>
    <dbReference type="NCBI Taxonomy" id="499177"/>
    <lineage>
        <taxon>Bacteria</taxon>
        <taxon>Bacillati</taxon>
        <taxon>Bacillota</taxon>
        <taxon>Clostridia</taxon>
        <taxon>Peptostreptococcales</taxon>
        <taxon>Filifactoraceae</taxon>
        <taxon>Acetoanaerobium</taxon>
    </lineage>
</organism>
<dbReference type="STRING" id="1511.CLOST_1530"/>
<gene>
    <name evidence="1" type="ordered locus">CLOST_1530</name>
</gene>
<reference evidence="2" key="1">
    <citation type="journal article" date="2010" name="BMC Genomics">
        <title>Clostridium sticklandii, a specialist in amino acid degradation:revisiting its metabolism through its genome sequence.</title>
        <authorList>
            <person name="Fonknechten N."/>
            <person name="Chaussonnerie S."/>
            <person name="Tricot S."/>
            <person name="Lajus A."/>
            <person name="Andreesen J.R."/>
            <person name="Perchat N."/>
            <person name="Pelletier E."/>
            <person name="Gouyvenoux M."/>
            <person name="Barbe V."/>
            <person name="Salanoubat M."/>
            <person name="Le Paslier D."/>
            <person name="Weissenbach J."/>
            <person name="Cohen G.N."/>
            <person name="Kreimeyer A."/>
        </authorList>
    </citation>
    <scope>NUCLEOTIDE SEQUENCE [LARGE SCALE GENOMIC DNA]</scope>
    <source>
        <strain evidence="2">ATCC 12662 / DSM 519 / JCM 1433 / CCUG 9281 / NCIMB 10654 / HF</strain>
    </source>
</reference>
<evidence type="ECO:0000313" key="1">
    <source>
        <dbReference type="EMBL" id="CBH21650.1"/>
    </source>
</evidence>
<evidence type="ECO:0000313" key="2">
    <source>
        <dbReference type="Proteomes" id="UP000007041"/>
    </source>
</evidence>
<dbReference type="HOGENOM" id="CLU_394188_0_0_9"/>
<dbReference type="eggNOG" id="ENOG502ZA34">
    <property type="taxonomic scope" value="Bacteria"/>
</dbReference>